<feature type="domain" description="Glycosyl transferase family 28 C-terminal" evidence="1">
    <location>
        <begin position="38"/>
        <end position="146"/>
    </location>
</feature>
<evidence type="ECO:0000313" key="3">
    <source>
        <dbReference type="Proteomes" id="UP001188597"/>
    </source>
</evidence>
<comment type="caution">
    <text evidence="2">The sequence shown here is derived from an EMBL/GenBank/DDBJ whole genome shotgun (WGS) entry which is preliminary data.</text>
</comment>
<dbReference type="AlphaFoldDB" id="A0AA88VHY3"/>
<proteinExistence type="predicted"/>
<dbReference type="Gene3D" id="3.40.50.2000">
    <property type="entry name" value="Glycogen Phosphorylase B"/>
    <property type="match status" value="1"/>
</dbReference>
<dbReference type="Pfam" id="PF04101">
    <property type="entry name" value="Glyco_tran_28_C"/>
    <property type="match status" value="1"/>
</dbReference>
<dbReference type="PANTHER" id="PTHR21015">
    <property type="entry name" value="UDP-N-ACETYLGLUCOSAMINE--N-ACETYLMURAMYL-(PENTAPEPTIDE) PYROPHOSPHORYL-UNDECAPRENOL N-ACETYLGLUCOSAMINE TRANSFERASE 1"/>
    <property type="match status" value="1"/>
</dbReference>
<dbReference type="PANTHER" id="PTHR21015:SF22">
    <property type="entry name" value="GLYCOSYLTRANSFERASE"/>
    <property type="match status" value="1"/>
</dbReference>
<name>A0AA88VHY3_9ASTE</name>
<dbReference type="SUPFAM" id="SSF53756">
    <property type="entry name" value="UDP-Glycosyltransferase/glycogen phosphorylase"/>
    <property type="match status" value="1"/>
</dbReference>
<gene>
    <name evidence="2" type="ORF">RJ639_013056</name>
</gene>
<reference evidence="2" key="1">
    <citation type="submission" date="2022-12" db="EMBL/GenBank/DDBJ databases">
        <title>Draft genome assemblies for two species of Escallonia (Escalloniales).</title>
        <authorList>
            <person name="Chanderbali A."/>
            <person name="Dervinis C."/>
            <person name="Anghel I."/>
            <person name="Soltis D."/>
            <person name="Soltis P."/>
            <person name="Zapata F."/>
        </authorList>
    </citation>
    <scope>NUCLEOTIDE SEQUENCE</scope>
    <source>
        <strain evidence="2">UCBG64.0493</strain>
        <tissue evidence="2">Leaf</tissue>
    </source>
</reference>
<sequence length="160" mass="17129">MRIFSLFSSIIEKGLHSSLVKVLVASVFRHLQLILGIVIVTRFLHSMDLAYAAADLIVSRAGAMTCSEILAAGKPSILIPSPNAAEGHQLNNASLMADLAGSRVITEDEIDSTTLRTAIEEILDNEGLMAEMSERALRAAKPNAAAEIARHVLSLVKLPT</sequence>
<keyword evidence="3" id="KW-1185">Reference proteome</keyword>
<dbReference type="Proteomes" id="UP001188597">
    <property type="component" value="Unassembled WGS sequence"/>
</dbReference>
<evidence type="ECO:0000313" key="2">
    <source>
        <dbReference type="EMBL" id="KAK3008602.1"/>
    </source>
</evidence>
<protein>
    <recommendedName>
        <fullName evidence="1">Glycosyl transferase family 28 C-terminal domain-containing protein</fullName>
    </recommendedName>
</protein>
<dbReference type="GO" id="GO:0016758">
    <property type="term" value="F:hexosyltransferase activity"/>
    <property type="evidence" value="ECO:0007669"/>
    <property type="project" value="InterPro"/>
</dbReference>
<organism evidence="2 3">
    <name type="scientific">Escallonia herrerae</name>
    <dbReference type="NCBI Taxonomy" id="1293975"/>
    <lineage>
        <taxon>Eukaryota</taxon>
        <taxon>Viridiplantae</taxon>
        <taxon>Streptophyta</taxon>
        <taxon>Embryophyta</taxon>
        <taxon>Tracheophyta</taxon>
        <taxon>Spermatophyta</taxon>
        <taxon>Magnoliopsida</taxon>
        <taxon>eudicotyledons</taxon>
        <taxon>Gunneridae</taxon>
        <taxon>Pentapetalae</taxon>
        <taxon>asterids</taxon>
        <taxon>campanulids</taxon>
        <taxon>Escalloniales</taxon>
        <taxon>Escalloniaceae</taxon>
        <taxon>Escallonia</taxon>
    </lineage>
</organism>
<dbReference type="CDD" id="cd03785">
    <property type="entry name" value="GT28_MurG"/>
    <property type="match status" value="1"/>
</dbReference>
<evidence type="ECO:0000259" key="1">
    <source>
        <dbReference type="Pfam" id="PF04101"/>
    </source>
</evidence>
<dbReference type="EMBL" id="JAVXUP010001735">
    <property type="protein sequence ID" value="KAK3008602.1"/>
    <property type="molecule type" value="Genomic_DNA"/>
</dbReference>
<dbReference type="InterPro" id="IPR007235">
    <property type="entry name" value="Glyco_trans_28_C"/>
</dbReference>
<accession>A0AA88VHY3</accession>